<comment type="caution">
    <text evidence="2">The sequence shown here is derived from an EMBL/GenBank/DDBJ whole genome shotgun (WGS) entry which is preliminary data.</text>
</comment>
<accession>A0AAW5EF32</accession>
<feature type="non-terminal residue" evidence="2">
    <location>
        <position position="1"/>
    </location>
</feature>
<reference evidence="2" key="1">
    <citation type="submission" date="2021-12" db="EMBL/GenBank/DDBJ databases">
        <title>Prevalence of phenicol resistance gene fexA in Campylobacter isolated from poultry supply chain.</title>
        <authorList>
            <person name="Tang B."/>
            <person name="Zheng X."/>
            <person name="Lin J."/>
            <person name="Lin R."/>
            <person name="Yang H."/>
            <person name="Shen Z."/>
            <person name="Xia F."/>
        </authorList>
    </citation>
    <scope>NUCLEOTIDE SEQUENCE</scope>
    <source>
        <strain evidence="2">CJHN2011004</strain>
    </source>
</reference>
<dbReference type="RefSeq" id="WP_240381517.1">
    <property type="nucleotide sequence ID" value="NZ_JAJUOL010000197.1"/>
</dbReference>
<evidence type="ECO:0008006" key="4">
    <source>
        <dbReference type="Google" id="ProtNLM"/>
    </source>
</evidence>
<dbReference type="EMBL" id="JAJUOL010000197">
    <property type="protein sequence ID" value="MCH3852557.1"/>
    <property type="molecule type" value="Genomic_DNA"/>
</dbReference>
<evidence type="ECO:0000313" key="3">
    <source>
        <dbReference type="Proteomes" id="UP001199644"/>
    </source>
</evidence>
<name>A0AAW5EF32_CAMJU</name>
<protein>
    <recommendedName>
        <fullName evidence="4">Phage tail protein</fullName>
    </recommendedName>
</protein>
<dbReference type="Proteomes" id="UP001199644">
    <property type="component" value="Unassembled WGS sequence"/>
</dbReference>
<dbReference type="AlphaFoldDB" id="A0AAW5EF32"/>
<gene>
    <name evidence="2" type="ORF">LZC39_10680</name>
</gene>
<feature type="non-terminal residue" evidence="2">
    <location>
        <position position="105"/>
    </location>
</feature>
<organism evidence="2 3">
    <name type="scientific">Campylobacter jejuni</name>
    <dbReference type="NCBI Taxonomy" id="197"/>
    <lineage>
        <taxon>Bacteria</taxon>
        <taxon>Pseudomonadati</taxon>
        <taxon>Campylobacterota</taxon>
        <taxon>Epsilonproteobacteria</taxon>
        <taxon>Campylobacterales</taxon>
        <taxon>Campylobacteraceae</taxon>
        <taxon>Campylobacter</taxon>
    </lineage>
</organism>
<sequence length="105" mass="11700">SAGGGQLFYTRQLPARKGQRPEWHSWRRVQAPQAAGGLAAIRNHEHRVELYFRQRANNHLTRLEEAGDTTDLDMEWSAPTDLGVPYIGRPAIDADAQGNVIVAIL</sequence>
<evidence type="ECO:0000313" key="2">
    <source>
        <dbReference type="EMBL" id="MCH3852557.1"/>
    </source>
</evidence>
<proteinExistence type="predicted"/>
<feature type="region of interest" description="Disordered" evidence="1">
    <location>
        <begin position="1"/>
        <end position="24"/>
    </location>
</feature>
<evidence type="ECO:0000256" key="1">
    <source>
        <dbReference type="SAM" id="MobiDB-lite"/>
    </source>
</evidence>